<dbReference type="Pfam" id="PF14216">
    <property type="entry name" value="DUF4326"/>
    <property type="match status" value="1"/>
</dbReference>
<dbReference type="RefSeq" id="WP_396653133.1">
    <property type="nucleotide sequence ID" value="NZ_JAVDUM010000019.1"/>
</dbReference>
<gene>
    <name evidence="2" type="ORF">J2Y69_003578</name>
</gene>
<dbReference type="InterPro" id="IPR025475">
    <property type="entry name" value="DUF4326"/>
</dbReference>
<keyword evidence="3" id="KW-1185">Reference proteome</keyword>
<name>A0ABU1SHC6_9MICO</name>
<evidence type="ECO:0000313" key="3">
    <source>
        <dbReference type="Proteomes" id="UP001259347"/>
    </source>
</evidence>
<dbReference type="Proteomes" id="UP001259347">
    <property type="component" value="Unassembled WGS sequence"/>
</dbReference>
<reference evidence="2 3" key="1">
    <citation type="submission" date="2023-07" db="EMBL/GenBank/DDBJ databases">
        <title>Sorghum-associated microbial communities from plants grown in Nebraska, USA.</title>
        <authorList>
            <person name="Schachtman D."/>
        </authorList>
    </citation>
    <scope>NUCLEOTIDE SEQUENCE [LARGE SCALE GENOMIC DNA]</scope>
    <source>
        <strain evidence="2 3">2980</strain>
    </source>
</reference>
<accession>A0ABU1SHC6</accession>
<feature type="domain" description="DUF4326" evidence="1">
    <location>
        <begin position="1"/>
        <end position="108"/>
    </location>
</feature>
<sequence length="115" mass="12427">MPSNTVSVARPTKWGNPYVVGKTLLLSTGDGGAYFIDRIQRVESMTAETAVAMYRLLWLTNWNVGDADVPRPGPGDIAELRGKNLACWCPLTDADGIRVPCHADVLLELANGGTR</sequence>
<comment type="caution">
    <text evidence="2">The sequence shown here is derived from an EMBL/GenBank/DDBJ whole genome shotgun (WGS) entry which is preliminary data.</text>
</comment>
<organism evidence="2 3">
    <name type="scientific">Microbacterium resistens</name>
    <dbReference type="NCBI Taxonomy" id="156977"/>
    <lineage>
        <taxon>Bacteria</taxon>
        <taxon>Bacillati</taxon>
        <taxon>Actinomycetota</taxon>
        <taxon>Actinomycetes</taxon>
        <taxon>Micrococcales</taxon>
        <taxon>Microbacteriaceae</taxon>
        <taxon>Microbacterium</taxon>
    </lineage>
</organism>
<dbReference type="EMBL" id="JAVDUM010000019">
    <property type="protein sequence ID" value="MDR6868952.1"/>
    <property type="molecule type" value="Genomic_DNA"/>
</dbReference>
<evidence type="ECO:0000259" key="1">
    <source>
        <dbReference type="Pfam" id="PF14216"/>
    </source>
</evidence>
<protein>
    <recommendedName>
        <fullName evidence="1">DUF4326 domain-containing protein</fullName>
    </recommendedName>
</protein>
<proteinExistence type="predicted"/>
<evidence type="ECO:0000313" key="2">
    <source>
        <dbReference type="EMBL" id="MDR6868952.1"/>
    </source>
</evidence>